<evidence type="ECO:0000256" key="3">
    <source>
        <dbReference type="ARBA" id="ARBA00022692"/>
    </source>
</evidence>
<feature type="transmembrane region" description="Helical" evidence="6">
    <location>
        <begin position="535"/>
        <end position="559"/>
    </location>
</feature>
<feature type="transmembrane region" description="Helical" evidence="6">
    <location>
        <begin position="186"/>
        <end position="209"/>
    </location>
</feature>
<feature type="transmembrane region" description="Helical" evidence="6">
    <location>
        <begin position="496"/>
        <end position="515"/>
    </location>
</feature>
<keyword evidence="8" id="KW-1185">Reference proteome</keyword>
<gene>
    <name evidence="7" type="ORF">CMV_018625</name>
</gene>
<dbReference type="SUPFAM" id="SSF103473">
    <property type="entry name" value="MFS general substrate transporter"/>
    <property type="match status" value="2"/>
</dbReference>
<evidence type="ECO:0000313" key="7">
    <source>
        <dbReference type="EMBL" id="KAF3956230.1"/>
    </source>
</evidence>
<feature type="transmembrane region" description="Helical" evidence="6">
    <location>
        <begin position="615"/>
        <end position="633"/>
    </location>
</feature>
<dbReference type="InterPro" id="IPR000109">
    <property type="entry name" value="POT_fam"/>
</dbReference>
<dbReference type="Proteomes" id="UP000737018">
    <property type="component" value="Unassembled WGS sequence"/>
</dbReference>
<dbReference type="OrthoDB" id="8904098at2759"/>
<dbReference type="Pfam" id="PF00854">
    <property type="entry name" value="PTR2"/>
    <property type="match status" value="2"/>
</dbReference>
<dbReference type="EMBL" id="JRKL02003154">
    <property type="protein sequence ID" value="KAF3956230.1"/>
    <property type="molecule type" value="Genomic_DNA"/>
</dbReference>
<feature type="transmembrane region" description="Helical" evidence="6">
    <location>
        <begin position="338"/>
        <end position="361"/>
    </location>
</feature>
<accession>A0A8J4VHH9</accession>
<dbReference type="GO" id="GO:0016020">
    <property type="term" value="C:membrane"/>
    <property type="evidence" value="ECO:0007669"/>
    <property type="project" value="UniProtKB-SubCell"/>
</dbReference>
<dbReference type="Gene3D" id="1.20.1250.20">
    <property type="entry name" value="MFS general substrate transporter like domains"/>
    <property type="match status" value="2"/>
</dbReference>
<feature type="transmembrane region" description="Helical" evidence="6">
    <location>
        <begin position="215"/>
        <end position="236"/>
    </location>
</feature>
<organism evidence="7 8">
    <name type="scientific">Castanea mollissima</name>
    <name type="common">Chinese chestnut</name>
    <dbReference type="NCBI Taxonomy" id="60419"/>
    <lineage>
        <taxon>Eukaryota</taxon>
        <taxon>Viridiplantae</taxon>
        <taxon>Streptophyta</taxon>
        <taxon>Embryophyta</taxon>
        <taxon>Tracheophyta</taxon>
        <taxon>Spermatophyta</taxon>
        <taxon>Magnoliopsida</taxon>
        <taxon>eudicotyledons</taxon>
        <taxon>Gunneridae</taxon>
        <taxon>Pentapetalae</taxon>
        <taxon>rosids</taxon>
        <taxon>fabids</taxon>
        <taxon>Fagales</taxon>
        <taxon>Fagaceae</taxon>
        <taxon>Castanea</taxon>
    </lineage>
</organism>
<comment type="similarity">
    <text evidence="2">Belongs to the major facilitator superfamily. Proton-dependent oligopeptide transporter (POT/PTR) (TC 2.A.17) family.</text>
</comment>
<dbReference type="InterPro" id="IPR036259">
    <property type="entry name" value="MFS_trans_sf"/>
</dbReference>
<feature type="transmembrane region" description="Helical" evidence="6">
    <location>
        <begin position="103"/>
        <end position="126"/>
    </location>
</feature>
<proteinExistence type="inferred from homology"/>
<evidence type="ECO:0000256" key="4">
    <source>
        <dbReference type="ARBA" id="ARBA00022989"/>
    </source>
</evidence>
<dbReference type="InterPro" id="IPR018456">
    <property type="entry name" value="PTR2_symporter_CS"/>
</dbReference>
<evidence type="ECO:0000256" key="6">
    <source>
        <dbReference type="SAM" id="Phobius"/>
    </source>
</evidence>
<comment type="caution">
    <text evidence="7">The sequence shown here is derived from an EMBL/GenBank/DDBJ whole genome shotgun (WGS) entry which is preliminary data.</text>
</comment>
<dbReference type="PANTHER" id="PTHR11654">
    <property type="entry name" value="OLIGOPEPTIDE TRANSPORTER-RELATED"/>
    <property type="match status" value="1"/>
</dbReference>
<feature type="transmembrane region" description="Helical" evidence="6">
    <location>
        <begin position="373"/>
        <end position="393"/>
    </location>
</feature>
<name>A0A8J4VHH9_9ROSI</name>
<evidence type="ECO:0000256" key="2">
    <source>
        <dbReference type="ARBA" id="ARBA00005982"/>
    </source>
</evidence>
<evidence type="ECO:0000256" key="5">
    <source>
        <dbReference type="ARBA" id="ARBA00023136"/>
    </source>
</evidence>
<dbReference type="GO" id="GO:0006857">
    <property type="term" value="P:oligopeptide transport"/>
    <property type="evidence" value="ECO:0007669"/>
    <property type="project" value="InterPro"/>
</dbReference>
<evidence type="ECO:0000313" key="8">
    <source>
        <dbReference type="Proteomes" id="UP000737018"/>
    </source>
</evidence>
<dbReference type="AlphaFoldDB" id="A0A8J4VHH9"/>
<protein>
    <submittedName>
        <fullName evidence="7">Uncharacterized protein</fullName>
    </submittedName>
</protein>
<reference evidence="7" key="1">
    <citation type="submission" date="2020-03" db="EMBL/GenBank/DDBJ databases">
        <title>Castanea mollissima Vanexum genome sequencing.</title>
        <authorList>
            <person name="Staton M."/>
        </authorList>
    </citation>
    <scope>NUCLEOTIDE SEQUENCE</scope>
    <source>
        <tissue evidence="7">Leaf</tissue>
    </source>
</reference>
<feature type="transmembrane region" description="Helical" evidence="6">
    <location>
        <begin position="35"/>
        <end position="56"/>
    </location>
</feature>
<evidence type="ECO:0000256" key="1">
    <source>
        <dbReference type="ARBA" id="ARBA00004141"/>
    </source>
</evidence>
<keyword evidence="3 6" id="KW-0812">Transmembrane</keyword>
<keyword evidence="4 6" id="KW-1133">Transmembrane helix</keyword>
<feature type="transmembrane region" description="Helical" evidence="6">
    <location>
        <begin position="76"/>
        <end position="96"/>
    </location>
</feature>
<feature type="transmembrane region" description="Helical" evidence="6">
    <location>
        <begin position="645"/>
        <end position="665"/>
    </location>
</feature>
<dbReference type="PROSITE" id="PS01022">
    <property type="entry name" value="PTR2_1"/>
    <property type="match status" value="1"/>
</dbReference>
<sequence>MAANEFQESSYAIEGKHSSNEKAQMSDTHSKRGGWITFSFITGTVTGLTLAAGGWGTNLVVYLIEKFHFESIVATQIANIVYGSTSLLPVLAAIIADSMLGCYSVIWISSSFSLLGILLLALTAALKSLRPQTCVNGPSLCPMPTKIQFAVLYMGIVLASIGLGGTRFTIAAMGANQFDNAKDQAIFFNWYVVILYASAVLGSTVIVYIEDSFSWALGFGICVVVTLIGLAIFLLGNRYYLHIKPQGSPFTSLARVIVAATRKRKIPISSKSGDYYSEQLGKVEKVVAVPSESFRFLNRAALKTEGDTNSDNSIAKPWRLCSVQQVEDLKSLIRICPILSSGIFLSTPIGVLTSLTVLQALTVDRHLGPHFKIPAGTTIVFTLASTAISLTLIDRILYPIWQKLSHQSPMPLQRIALGHVFNALGMIVAALVESKRLKITKTHHLTNETNSTIPMSVLWLVPQMAVVGIGEAFHYPGQVTLYYQEFPTSLRSTSTAMYAMIIGIAYYMSNAVIGLTQRTTGWLPDNINNGRLDNVYWMLLVVGVINFGYYLICASFYRYQNVGKENKRFLNRVALKREGDVGSDGLIAKPWRICTVQVEDLKTLIRIYPLWSSNIFLGTPIGVLTSLTIHQALTMDRHHGPHFEIPAGFILVVCLITTAIFITIIDRFLCRWQKLTHKSPTPLQQIGLRHVLNILSMAISALVGSKRLKIAHAHHLQGQLGSIVPMLALWLIPQQVALYYQEFPTTLKSTATAMIEIIIGISFYISTAY</sequence>
<dbReference type="GO" id="GO:0022857">
    <property type="term" value="F:transmembrane transporter activity"/>
    <property type="evidence" value="ECO:0007669"/>
    <property type="project" value="InterPro"/>
</dbReference>
<keyword evidence="5 6" id="KW-0472">Membrane</keyword>
<comment type="subcellular location">
    <subcellularLocation>
        <location evidence="1">Membrane</location>
        <topology evidence="1">Multi-pass membrane protein</topology>
    </subcellularLocation>
</comment>
<feature type="transmembrane region" description="Helical" evidence="6">
    <location>
        <begin position="146"/>
        <end position="165"/>
    </location>
</feature>